<sequence length="165" mass="19185">MKKYKYLILTIFLLFLLFLSSSFGYYFDYIKVNENTPVKTVTFKINKADNYSYKLSFVHYGNINKDMKINIYLNGNLIYTIDDSNDASPAYKKNVTIDITNYLKDGKNILKVEAVNLIGNESYHPYYTLKDVYINEPQTKTPISFGLIVITLLIMSFLIYKRGIS</sequence>
<organism evidence="2 3">
    <name type="scientific">Methanocaldococcus fervens (strain DSM 4213 / JCM 15782 / AG86)</name>
    <name type="common">Methanococcus fervens</name>
    <dbReference type="NCBI Taxonomy" id="573064"/>
    <lineage>
        <taxon>Archaea</taxon>
        <taxon>Methanobacteriati</taxon>
        <taxon>Methanobacteriota</taxon>
        <taxon>Methanomada group</taxon>
        <taxon>Methanococci</taxon>
        <taxon>Methanococcales</taxon>
        <taxon>Methanocaldococcaceae</taxon>
        <taxon>Methanocaldococcus</taxon>
    </lineage>
</organism>
<dbReference type="STRING" id="573064.Mefer_0511"/>
<name>C7P701_METFA</name>
<dbReference type="Proteomes" id="UP000001495">
    <property type="component" value="Chromosome"/>
</dbReference>
<dbReference type="SUPFAM" id="SSF49785">
    <property type="entry name" value="Galactose-binding domain-like"/>
    <property type="match status" value="1"/>
</dbReference>
<keyword evidence="1" id="KW-0472">Membrane</keyword>
<dbReference type="AlphaFoldDB" id="C7P701"/>
<dbReference type="Gene3D" id="2.60.120.260">
    <property type="entry name" value="Galactose-binding domain-like"/>
    <property type="match status" value="1"/>
</dbReference>
<evidence type="ECO:0000256" key="1">
    <source>
        <dbReference type="SAM" id="Phobius"/>
    </source>
</evidence>
<dbReference type="OrthoDB" id="65659at2157"/>
<dbReference type="GeneID" id="8365185"/>
<dbReference type="EMBL" id="CP001696">
    <property type="protein sequence ID" value="ACV24333.1"/>
    <property type="molecule type" value="Genomic_DNA"/>
</dbReference>
<dbReference type="KEGG" id="mfe:Mefer_0511"/>
<protein>
    <submittedName>
        <fullName evidence="2">Uncharacterized protein</fullName>
    </submittedName>
</protein>
<keyword evidence="3" id="KW-1185">Reference proteome</keyword>
<keyword evidence="1" id="KW-0812">Transmembrane</keyword>
<accession>C7P701</accession>
<reference evidence="2" key="1">
    <citation type="submission" date="2009-08" db="EMBL/GenBank/DDBJ databases">
        <title>Complete sequence of chromosome of Methanocaldococcus fervens AG86.</title>
        <authorList>
            <consortium name="US DOE Joint Genome Institute"/>
            <person name="Lucas S."/>
            <person name="Copeland A."/>
            <person name="Lapidus A."/>
            <person name="Glavina del Rio T."/>
            <person name="Tice H."/>
            <person name="Bruce D."/>
            <person name="Goodwin L."/>
            <person name="Pitluck S."/>
            <person name="Chertkov O."/>
            <person name="Detter J.C."/>
            <person name="Han C."/>
            <person name="Tapia R."/>
            <person name="Larimer F."/>
            <person name="Land M."/>
            <person name="Hauser L."/>
            <person name="Kyrpides N."/>
            <person name="Ovchinnikova G."/>
            <person name="Lupa-Sieprawska M."/>
            <person name="Whitman W.B."/>
        </authorList>
    </citation>
    <scope>NUCLEOTIDE SEQUENCE [LARGE SCALE GENOMIC DNA]</scope>
    <source>
        <strain evidence="2">AG86</strain>
    </source>
</reference>
<feature type="transmembrane region" description="Helical" evidence="1">
    <location>
        <begin position="143"/>
        <end position="160"/>
    </location>
</feature>
<evidence type="ECO:0000313" key="3">
    <source>
        <dbReference type="Proteomes" id="UP000001495"/>
    </source>
</evidence>
<evidence type="ECO:0000313" key="2">
    <source>
        <dbReference type="EMBL" id="ACV24333.1"/>
    </source>
</evidence>
<dbReference type="eggNOG" id="arCOG05067">
    <property type="taxonomic scope" value="Archaea"/>
</dbReference>
<dbReference type="HOGENOM" id="CLU_135436_0_0_2"/>
<keyword evidence="1" id="KW-1133">Transmembrane helix</keyword>
<gene>
    <name evidence="2" type="ordered locus">Mefer_0511</name>
</gene>
<proteinExistence type="predicted"/>
<dbReference type="InterPro" id="IPR008979">
    <property type="entry name" value="Galactose-bd-like_sf"/>
</dbReference>
<dbReference type="RefSeq" id="WP_015791070.1">
    <property type="nucleotide sequence ID" value="NC_013156.1"/>
</dbReference>